<proteinExistence type="inferred from homology"/>
<dbReference type="InterPro" id="IPR051624">
    <property type="entry name" value="RMD1/Sad1-interacting"/>
</dbReference>
<dbReference type="GO" id="GO:0005739">
    <property type="term" value="C:mitochondrion"/>
    <property type="evidence" value="ECO:0007669"/>
    <property type="project" value="UniProtKB-ARBA"/>
</dbReference>
<protein>
    <recommendedName>
        <fullName evidence="2">DUF155 domain-containing protein</fullName>
    </recommendedName>
</protein>
<dbReference type="InterPro" id="IPR003734">
    <property type="entry name" value="DUF155"/>
</dbReference>
<name>A0A7R9PQH5_TIMGE</name>
<dbReference type="EMBL" id="OE844813">
    <property type="protein sequence ID" value="CAD7606273.1"/>
    <property type="molecule type" value="Genomic_DNA"/>
</dbReference>
<dbReference type="AlphaFoldDB" id="A0A7R9PQH5"/>
<reference evidence="3" key="1">
    <citation type="submission" date="2020-11" db="EMBL/GenBank/DDBJ databases">
        <authorList>
            <person name="Tran Van P."/>
        </authorList>
    </citation>
    <scope>NUCLEOTIDE SEQUENCE</scope>
</reference>
<dbReference type="PANTHER" id="PTHR16255">
    <property type="entry name" value="REQUIRED FOR MEIOTIC NUCLEAR DIVISION PROTEIN 1 HOMOLOG"/>
    <property type="match status" value="1"/>
</dbReference>
<comment type="similarity">
    <text evidence="1">Belongs to the RMD1/sif2 family.</text>
</comment>
<gene>
    <name evidence="3" type="ORF">TGEB3V08_LOCUS9777</name>
</gene>
<evidence type="ECO:0000259" key="2">
    <source>
        <dbReference type="Pfam" id="PF02582"/>
    </source>
</evidence>
<accession>A0A7R9PQH5</accession>
<organism evidence="3">
    <name type="scientific">Timema genevievae</name>
    <name type="common">Walking stick</name>
    <dbReference type="NCBI Taxonomy" id="629358"/>
    <lineage>
        <taxon>Eukaryota</taxon>
        <taxon>Metazoa</taxon>
        <taxon>Ecdysozoa</taxon>
        <taxon>Arthropoda</taxon>
        <taxon>Hexapoda</taxon>
        <taxon>Insecta</taxon>
        <taxon>Pterygota</taxon>
        <taxon>Neoptera</taxon>
        <taxon>Polyneoptera</taxon>
        <taxon>Phasmatodea</taxon>
        <taxon>Timematodea</taxon>
        <taxon>Timematoidea</taxon>
        <taxon>Timematidae</taxon>
        <taxon>Timema</taxon>
    </lineage>
</organism>
<dbReference type="GO" id="GO:0070131">
    <property type="term" value="P:positive regulation of mitochondrial translation"/>
    <property type="evidence" value="ECO:0007669"/>
    <property type="project" value="TreeGrafter"/>
</dbReference>
<dbReference type="PANTHER" id="PTHR16255:SF1">
    <property type="entry name" value="REQUIRED FOR MEIOTIC NUCLEAR DIVISION PROTEIN 1 HOMOLOG"/>
    <property type="match status" value="1"/>
</dbReference>
<dbReference type="Pfam" id="PF02582">
    <property type="entry name" value="DUF155"/>
    <property type="match status" value="1"/>
</dbReference>
<evidence type="ECO:0000313" key="3">
    <source>
        <dbReference type="EMBL" id="CAD7606273.1"/>
    </source>
</evidence>
<sequence length="315" mass="36365">MEGAGKITHKNADANGLSRESCVIRVKRLATTWRNRDIVDKQTVMAFATAEEYDLERLKAGLIKQDLYKPVHLCSGDELNHTDVPDMLYAVASYQVDVQPREIFFFREGSVVLWNVTELECGNVLNFLRQYEQISYDERVVQEESEFMTYEPTQTSKCSHLQNGTMFLIDDAQSGLDKYTFSNALALSVKLGIWEASLDSYVDSIEYITDDLKKGIKIKISQEDVLRKTGELFALRHHINLSSDLLDTPDFYWDHEQQEALYQQMCSYLSISRRTRVMNEKLNHCVELVELLSSHLSDRHHLPMSMARKIVFECV</sequence>
<feature type="domain" description="DUF155" evidence="2">
    <location>
        <begin position="103"/>
        <end position="279"/>
    </location>
</feature>
<evidence type="ECO:0000256" key="1">
    <source>
        <dbReference type="ARBA" id="ARBA00008306"/>
    </source>
</evidence>